<dbReference type="EMBL" id="FJUY01000012">
    <property type="protein sequence ID" value="CZT21997.1"/>
    <property type="molecule type" value="Genomic_DNA"/>
</dbReference>
<sequence length="350" mass="37923">MPPAPQKRRRNGEGEERRPKKKVRKVKKQTDYHSSSEESDADDGLAINVQRASDAPKGWPKHVKEAVKPAGGNAEPLGKRGAAQEAMAAKKAKAEPKKSILKAVPQKVEEVEEESEDEENDGVKVDELEKNTALNTFPGEGEDSDDEIDDDELELDDDEPDLDASSSDDDSDAPSETESATSMTSSQAARNKKKRNDPTAFATSISKILDTKLSTAKRSDPVLSRSKSAAEANKTLADQKLEGKARAQIRAERVAAREKGRVKDVLGVETEGVDTGAVMELEKKLKKTAQRGVVRLFNAVRAAQVQGEKARIHAANTGVVGMAKREERVNEMSKQGFLDLISSGGKVVEA</sequence>
<evidence type="ECO:0000256" key="2">
    <source>
        <dbReference type="SAM" id="MobiDB-lite"/>
    </source>
</evidence>
<keyword evidence="4" id="KW-1185">Reference proteome</keyword>
<reference evidence="3 4" key="1">
    <citation type="submission" date="2016-03" db="EMBL/GenBank/DDBJ databases">
        <authorList>
            <person name="Ploux O."/>
        </authorList>
    </citation>
    <scope>NUCLEOTIDE SEQUENCE [LARGE SCALE GENOMIC DNA]</scope>
    <source>
        <strain evidence="3 4">URUG2</strain>
    </source>
</reference>
<dbReference type="OrthoDB" id="20949at2759"/>
<feature type="compositionally biased region" description="Acidic residues" evidence="2">
    <location>
        <begin position="140"/>
        <end position="175"/>
    </location>
</feature>
<evidence type="ECO:0000313" key="4">
    <source>
        <dbReference type="Proteomes" id="UP000225277"/>
    </source>
</evidence>
<dbReference type="RefSeq" id="XP_023628886.1">
    <property type="nucleotide sequence ID" value="XM_023773118.1"/>
</dbReference>
<feature type="compositionally biased region" description="Low complexity" evidence="2">
    <location>
        <begin position="176"/>
        <end position="189"/>
    </location>
</feature>
<dbReference type="Proteomes" id="UP000225277">
    <property type="component" value="Unassembled WGS sequence"/>
</dbReference>
<feature type="compositionally biased region" description="Basic and acidic residues" evidence="2">
    <location>
        <begin position="121"/>
        <end position="130"/>
    </location>
</feature>
<dbReference type="GO" id="GO:0030687">
    <property type="term" value="C:preribosome, large subunit precursor"/>
    <property type="evidence" value="ECO:0007669"/>
    <property type="project" value="TreeGrafter"/>
</dbReference>
<dbReference type="STRING" id="112498.A0A2D3VB09"/>
<organism evidence="3 4">
    <name type="scientific">Ramularia collo-cygni</name>
    <dbReference type="NCBI Taxonomy" id="112498"/>
    <lineage>
        <taxon>Eukaryota</taxon>
        <taxon>Fungi</taxon>
        <taxon>Dikarya</taxon>
        <taxon>Ascomycota</taxon>
        <taxon>Pezizomycotina</taxon>
        <taxon>Dothideomycetes</taxon>
        <taxon>Dothideomycetidae</taxon>
        <taxon>Mycosphaerellales</taxon>
        <taxon>Mycosphaerellaceae</taxon>
        <taxon>Ramularia</taxon>
    </lineage>
</organism>
<accession>A0A2D3VB09</accession>
<dbReference type="GeneID" id="35602973"/>
<evidence type="ECO:0008006" key="5">
    <source>
        <dbReference type="Google" id="ProtNLM"/>
    </source>
</evidence>
<feature type="compositionally biased region" description="Polar residues" evidence="2">
    <location>
        <begin position="201"/>
        <end position="216"/>
    </location>
</feature>
<feature type="compositionally biased region" description="Low complexity" evidence="2">
    <location>
        <begin position="79"/>
        <end position="89"/>
    </location>
</feature>
<proteinExistence type="inferred from homology"/>
<gene>
    <name evidence="3" type="ORF">RCC_07866</name>
</gene>
<evidence type="ECO:0000313" key="3">
    <source>
        <dbReference type="EMBL" id="CZT21997.1"/>
    </source>
</evidence>
<dbReference type="Pfam" id="PF07890">
    <property type="entry name" value="Rrp15p"/>
    <property type="match status" value="1"/>
</dbReference>
<name>A0A2D3VB09_9PEZI</name>
<dbReference type="AlphaFoldDB" id="A0A2D3VB09"/>
<protein>
    <recommendedName>
        <fullName evidence="5">RRP15 Essential protein involved in pre-rRNA processing</fullName>
    </recommendedName>
</protein>
<comment type="similarity">
    <text evidence="1">Belongs to the RRP15 family.</text>
</comment>
<dbReference type="GO" id="GO:0000470">
    <property type="term" value="P:maturation of LSU-rRNA"/>
    <property type="evidence" value="ECO:0007669"/>
    <property type="project" value="TreeGrafter"/>
</dbReference>
<dbReference type="GO" id="GO:0000460">
    <property type="term" value="P:maturation of 5.8S rRNA"/>
    <property type="evidence" value="ECO:0007669"/>
    <property type="project" value="TreeGrafter"/>
</dbReference>
<dbReference type="InterPro" id="IPR012459">
    <property type="entry name" value="Rrp15"/>
</dbReference>
<dbReference type="PANTHER" id="PTHR13245">
    <property type="entry name" value="RRP15-LIKE PROTEIN"/>
    <property type="match status" value="1"/>
</dbReference>
<feature type="compositionally biased region" description="Basic residues" evidence="2">
    <location>
        <begin position="1"/>
        <end position="10"/>
    </location>
</feature>
<feature type="region of interest" description="Disordered" evidence="2">
    <location>
        <begin position="1"/>
        <end position="235"/>
    </location>
</feature>
<feature type="compositionally biased region" description="Acidic residues" evidence="2">
    <location>
        <begin position="110"/>
        <end position="120"/>
    </location>
</feature>
<dbReference type="PANTHER" id="PTHR13245:SF14">
    <property type="entry name" value="RRP15-LIKE PROTEIN"/>
    <property type="match status" value="1"/>
</dbReference>
<evidence type="ECO:0000256" key="1">
    <source>
        <dbReference type="ARBA" id="ARBA00007462"/>
    </source>
</evidence>